<feature type="active site" description="Proton donor" evidence="2">
    <location>
        <position position="54"/>
    </location>
</feature>
<sequence length="187" mass="20222">MPDSKRLFLGFSLESAQITALRGLQQKLGNLAGTDAGTVAGTGAGKDVPPGNLHMTLAFLGQTNSDQEAALRDEITGLSRPGFSQRLDTLVHWRGAGVVCLWGKAEDSALIGIFEASQAIAAKLGLHQSEHRFNPHITLKRKAKVFQKPEWTPAPLTLTPDALHLYHSQSTAFGVQYQILQSWPLAD</sequence>
<keyword evidence="1 2" id="KW-0378">Hydrolase</keyword>
<reference evidence="5" key="1">
    <citation type="submission" date="2017-03" db="EMBL/GenBank/DDBJ databases">
        <title>Full genome sequence of a non-lethal Shewanella isolate that potentiates virulence of Vibio parahaemolyticus causing acute hepatopancreatic necrosis disease (AHPND) in shrimp.</title>
        <authorList>
            <person name="Prachumwat A."/>
            <person name="Sritunyalucksana K."/>
        </authorList>
    </citation>
    <scope>NUCLEOTIDE SEQUENCE [LARGE SCALE GENOMIC DNA]</scope>
    <source>
        <strain evidence="5">TH2012</strain>
    </source>
</reference>
<keyword evidence="5" id="KW-1185">Reference proteome</keyword>
<evidence type="ECO:0000256" key="1">
    <source>
        <dbReference type="ARBA" id="ARBA00022801"/>
    </source>
</evidence>
<accession>A0ABM7DQH9</accession>
<dbReference type="NCBIfam" id="TIGR02258">
    <property type="entry name" value="2_5_ligase"/>
    <property type="match status" value="1"/>
</dbReference>
<evidence type="ECO:0000313" key="4">
    <source>
        <dbReference type="EMBL" id="AZQ11946.1"/>
    </source>
</evidence>
<dbReference type="InterPro" id="IPR004175">
    <property type="entry name" value="RNA_CPDase"/>
</dbReference>
<gene>
    <name evidence="4" type="primary">ligT</name>
    <name evidence="4" type="ORF">STH12_02877</name>
</gene>
<feature type="short sequence motif" description="HXTX 1" evidence="2">
    <location>
        <begin position="54"/>
        <end position="57"/>
    </location>
</feature>
<dbReference type="HAMAP" id="MF_01940">
    <property type="entry name" value="RNA_CPDase"/>
    <property type="match status" value="1"/>
</dbReference>
<dbReference type="GO" id="GO:0016874">
    <property type="term" value="F:ligase activity"/>
    <property type="evidence" value="ECO:0007669"/>
    <property type="project" value="UniProtKB-KW"/>
</dbReference>
<comment type="function">
    <text evidence="2">Hydrolyzes RNA 2',3'-cyclic phosphodiester to an RNA 2'-phosphomonoester.</text>
</comment>
<comment type="similarity">
    <text evidence="2">Belongs to the 2H phosphoesterase superfamily. ThpR family.</text>
</comment>
<dbReference type="PANTHER" id="PTHR35561:SF1">
    <property type="entry name" value="RNA 2',3'-CYCLIC PHOSPHODIESTERASE"/>
    <property type="match status" value="1"/>
</dbReference>
<proteinExistence type="inferred from homology"/>
<keyword evidence="4" id="KW-0436">Ligase</keyword>
<dbReference type="RefSeq" id="WP_126168162.1">
    <property type="nucleotide sequence ID" value="NZ_CP020373.1"/>
</dbReference>
<dbReference type="EC" id="3.1.4.58" evidence="2"/>
<name>A0ABM7DQH9_9GAMM</name>
<evidence type="ECO:0000256" key="2">
    <source>
        <dbReference type="HAMAP-Rule" id="MF_01940"/>
    </source>
</evidence>
<dbReference type="Proteomes" id="UP000278437">
    <property type="component" value="Chromosome"/>
</dbReference>
<feature type="domain" description="Phosphoesterase HXTX" evidence="3">
    <location>
        <begin position="40"/>
        <end position="94"/>
    </location>
</feature>
<feature type="active site" description="Proton acceptor" evidence="2">
    <location>
        <position position="136"/>
    </location>
</feature>
<protein>
    <recommendedName>
        <fullName evidence="2">RNA 2',3'-cyclic phosphodiesterase</fullName>
        <shortName evidence="2">RNA 2',3'-CPDase</shortName>
        <ecNumber evidence="2">3.1.4.58</ecNumber>
    </recommendedName>
</protein>
<evidence type="ECO:0000313" key="5">
    <source>
        <dbReference type="Proteomes" id="UP000278437"/>
    </source>
</evidence>
<comment type="catalytic activity">
    <reaction evidence="2">
        <text>a 3'-end 2',3'-cyclophospho-ribonucleotide-RNA + H2O = a 3'-end 2'-phospho-ribonucleotide-RNA + H(+)</text>
        <dbReference type="Rhea" id="RHEA:11828"/>
        <dbReference type="Rhea" id="RHEA-COMP:10464"/>
        <dbReference type="Rhea" id="RHEA-COMP:17353"/>
        <dbReference type="ChEBI" id="CHEBI:15377"/>
        <dbReference type="ChEBI" id="CHEBI:15378"/>
        <dbReference type="ChEBI" id="CHEBI:83064"/>
        <dbReference type="ChEBI" id="CHEBI:173113"/>
        <dbReference type="EC" id="3.1.4.58"/>
    </reaction>
</comment>
<dbReference type="Pfam" id="PF02834">
    <property type="entry name" value="LigT_PEase"/>
    <property type="match status" value="1"/>
</dbReference>
<dbReference type="Gene3D" id="3.90.1140.10">
    <property type="entry name" value="Cyclic phosphodiesterase"/>
    <property type="match status" value="1"/>
</dbReference>
<dbReference type="InterPro" id="IPR009097">
    <property type="entry name" value="Cyclic_Pdiesterase"/>
</dbReference>
<dbReference type="SUPFAM" id="SSF55144">
    <property type="entry name" value="LigT-like"/>
    <property type="match status" value="1"/>
</dbReference>
<feature type="short sequence motif" description="HXTX 2" evidence="2">
    <location>
        <begin position="136"/>
        <end position="139"/>
    </location>
</feature>
<evidence type="ECO:0000259" key="3">
    <source>
        <dbReference type="Pfam" id="PF02834"/>
    </source>
</evidence>
<dbReference type="InterPro" id="IPR014051">
    <property type="entry name" value="Phosphoesterase_HXTX"/>
</dbReference>
<organism evidence="4 5">
    <name type="scientific">Shewanella khirikhana</name>
    <dbReference type="NCBI Taxonomy" id="1965282"/>
    <lineage>
        <taxon>Bacteria</taxon>
        <taxon>Pseudomonadati</taxon>
        <taxon>Pseudomonadota</taxon>
        <taxon>Gammaproteobacteria</taxon>
        <taxon>Alteromonadales</taxon>
        <taxon>Shewanellaceae</taxon>
        <taxon>Shewanella</taxon>
    </lineage>
</organism>
<dbReference type="EMBL" id="CP020373">
    <property type="protein sequence ID" value="AZQ11946.1"/>
    <property type="molecule type" value="Genomic_DNA"/>
</dbReference>
<dbReference type="PANTHER" id="PTHR35561">
    <property type="entry name" value="RNA 2',3'-CYCLIC PHOSPHODIESTERASE"/>
    <property type="match status" value="1"/>
</dbReference>